<reference evidence="1" key="1">
    <citation type="journal article" date="2014" name="Front. Microbiol.">
        <title>High frequency of phylogenetically diverse reductive dehalogenase-homologous genes in deep subseafloor sedimentary metagenomes.</title>
        <authorList>
            <person name="Kawai M."/>
            <person name="Futagami T."/>
            <person name="Toyoda A."/>
            <person name="Takaki Y."/>
            <person name="Nishi S."/>
            <person name="Hori S."/>
            <person name="Arai W."/>
            <person name="Tsubouchi T."/>
            <person name="Morono Y."/>
            <person name="Uchiyama I."/>
            <person name="Ito T."/>
            <person name="Fujiyama A."/>
            <person name="Inagaki F."/>
            <person name="Takami H."/>
        </authorList>
    </citation>
    <scope>NUCLEOTIDE SEQUENCE</scope>
    <source>
        <strain evidence="1">Expedition CK06-06</strain>
    </source>
</reference>
<dbReference type="AlphaFoldDB" id="X1KFS0"/>
<proteinExistence type="predicted"/>
<evidence type="ECO:0000313" key="1">
    <source>
        <dbReference type="EMBL" id="GAI05503.1"/>
    </source>
</evidence>
<comment type="caution">
    <text evidence="1">The sequence shown here is derived from an EMBL/GenBank/DDBJ whole genome shotgun (WGS) entry which is preliminary data.</text>
</comment>
<accession>X1KFS0</accession>
<dbReference type="EMBL" id="BARV01012591">
    <property type="protein sequence ID" value="GAI05503.1"/>
    <property type="molecule type" value="Genomic_DNA"/>
</dbReference>
<organism evidence="1">
    <name type="scientific">marine sediment metagenome</name>
    <dbReference type="NCBI Taxonomy" id="412755"/>
    <lineage>
        <taxon>unclassified sequences</taxon>
        <taxon>metagenomes</taxon>
        <taxon>ecological metagenomes</taxon>
    </lineage>
</organism>
<name>X1KFS0_9ZZZZ</name>
<dbReference type="InterPro" id="IPR024079">
    <property type="entry name" value="MetalloPept_cat_dom_sf"/>
</dbReference>
<gene>
    <name evidence="1" type="ORF">S06H3_23237</name>
</gene>
<dbReference type="GO" id="GO:0008237">
    <property type="term" value="F:metallopeptidase activity"/>
    <property type="evidence" value="ECO:0007669"/>
    <property type="project" value="InterPro"/>
</dbReference>
<sequence>MIGVFQQESLKLFNIVEDVTKKYLNQSSRHAGFFKLPPNSHNLLRKQYNAITILNHIAAKNRGKFDLKIGLVDIDIYTRGGHQCLL</sequence>
<protein>
    <submittedName>
        <fullName evidence="1">Uncharacterized protein</fullName>
    </submittedName>
</protein>
<dbReference type="Gene3D" id="3.40.390.10">
    <property type="entry name" value="Collagenase (Catalytic Domain)"/>
    <property type="match status" value="1"/>
</dbReference>